<name>A0A4P8J3J0_9BURK</name>
<feature type="coiled-coil region" evidence="1">
    <location>
        <begin position="93"/>
        <end position="120"/>
    </location>
</feature>
<evidence type="ECO:0000313" key="4">
    <source>
        <dbReference type="Proteomes" id="UP000298656"/>
    </source>
</evidence>
<dbReference type="OrthoDB" id="7632576at2"/>
<dbReference type="InterPro" id="IPR011111">
    <property type="entry name" value="Plasmid_RepB"/>
</dbReference>
<sequence>MLHFPRSEEPPSIKRRAGLIDGICPEAAALLADKNCPGTTFTAIKLMKPIRQLEAAELMCGQGNFSSAFAKAIRAATPENLLKPQSATTHKSEDDLATQLAKLEKELATLQSNATQTDEQYGIDHLHLTVSATYISSLLTSDAVSGWLTEKYPEIAVEFQAIARGVAAPTEHKKAVRLQFKRRQHAAGPIN</sequence>
<proteinExistence type="predicted"/>
<dbReference type="AlphaFoldDB" id="A0A4P8J3J0"/>
<gene>
    <name evidence="3" type="ORF">FAZ95_38845</name>
</gene>
<accession>A0A4P8J3J0</accession>
<dbReference type="KEGG" id="tvl:FAZ95_38845"/>
<evidence type="ECO:0000259" key="2">
    <source>
        <dbReference type="Pfam" id="PF07506"/>
    </source>
</evidence>
<keyword evidence="4" id="KW-1185">Reference proteome</keyword>
<reference evidence="3 4" key="1">
    <citation type="submission" date="2019-05" db="EMBL/GenBank/DDBJ databases">
        <title>Burkholderia sp. DHOD12, isolated from subtropical forest soil.</title>
        <authorList>
            <person name="Gao Z.-H."/>
            <person name="Qiu L.-H."/>
        </authorList>
    </citation>
    <scope>NUCLEOTIDE SEQUENCE [LARGE SCALE GENOMIC DNA]</scope>
    <source>
        <strain evidence="3 4">DHOD12</strain>
    </source>
</reference>
<organism evidence="3 4">
    <name type="scientific">Trinickia violacea</name>
    <dbReference type="NCBI Taxonomy" id="2571746"/>
    <lineage>
        <taxon>Bacteria</taxon>
        <taxon>Pseudomonadati</taxon>
        <taxon>Pseudomonadota</taxon>
        <taxon>Betaproteobacteria</taxon>
        <taxon>Burkholderiales</taxon>
        <taxon>Burkholderiaceae</taxon>
        <taxon>Trinickia</taxon>
    </lineage>
</organism>
<keyword evidence="1" id="KW-0175">Coiled coil</keyword>
<evidence type="ECO:0000256" key="1">
    <source>
        <dbReference type="SAM" id="Coils"/>
    </source>
</evidence>
<evidence type="ECO:0000313" key="3">
    <source>
        <dbReference type="EMBL" id="QCP55095.1"/>
    </source>
</evidence>
<dbReference type="Pfam" id="PF07506">
    <property type="entry name" value="RepB"/>
    <property type="match status" value="1"/>
</dbReference>
<dbReference type="Proteomes" id="UP000298656">
    <property type="component" value="Chromosome 3"/>
</dbReference>
<dbReference type="EMBL" id="CP040079">
    <property type="protein sequence ID" value="QCP55095.1"/>
    <property type="molecule type" value="Genomic_DNA"/>
</dbReference>
<feature type="domain" description="RepB plasmid partition" evidence="2">
    <location>
        <begin position="9"/>
        <end position="159"/>
    </location>
</feature>
<protein>
    <submittedName>
        <fullName evidence="3">RepB plasmid partition</fullName>
    </submittedName>
</protein>